<dbReference type="Gene3D" id="2.60.40.10">
    <property type="entry name" value="Immunoglobulins"/>
    <property type="match status" value="1"/>
</dbReference>
<evidence type="ECO:0000313" key="1">
    <source>
        <dbReference type="EMBL" id="GAH85396.1"/>
    </source>
</evidence>
<comment type="caution">
    <text evidence="1">The sequence shown here is derived from an EMBL/GenBank/DDBJ whole genome shotgun (WGS) entry which is preliminary data.</text>
</comment>
<protein>
    <recommendedName>
        <fullName evidence="2">Choice-of-anchor D domain-containing protein</fullName>
    </recommendedName>
</protein>
<evidence type="ECO:0008006" key="2">
    <source>
        <dbReference type="Google" id="ProtNLM"/>
    </source>
</evidence>
<proteinExistence type="predicted"/>
<feature type="non-terminal residue" evidence="1">
    <location>
        <position position="1"/>
    </location>
</feature>
<reference evidence="1" key="1">
    <citation type="journal article" date="2014" name="Front. Microbiol.">
        <title>High frequency of phylogenetically diverse reductive dehalogenase-homologous genes in deep subseafloor sedimentary metagenomes.</title>
        <authorList>
            <person name="Kawai M."/>
            <person name="Futagami T."/>
            <person name="Toyoda A."/>
            <person name="Takaki Y."/>
            <person name="Nishi S."/>
            <person name="Hori S."/>
            <person name="Arai W."/>
            <person name="Tsubouchi T."/>
            <person name="Morono Y."/>
            <person name="Uchiyama I."/>
            <person name="Ito T."/>
            <person name="Fujiyama A."/>
            <person name="Inagaki F."/>
            <person name="Takami H."/>
        </authorList>
    </citation>
    <scope>NUCLEOTIDE SEQUENCE</scope>
    <source>
        <strain evidence="1">Expedition CK06-06</strain>
    </source>
</reference>
<dbReference type="EMBL" id="BARU01042483">
    <property type="protein sequence ID" value="GAH85396.1"/>
    <property type="molecule type" value="Genomic_DNA"/>
</dbReference>
<dbReference type="AlphaFoldDB" id="X1ISF9"/>
<dbReference type="InterPro" id="IPR013783">
    <property type="entry name" value="Ig-like_fold"/>
</dbReference>
<name>X1ISF9_9ZZZZ</name>
<organism evidence="1">
    <name type="scientific">marine sediment metagenome</name>
    <dbReference type="NCBI Taxonomy" id="412755"/>
    <lineage>
        <taxon>unclassified sequences</taxon>
        <taxon>metagenomes</taxon>
        <taxon>ecological metagenomes</taxon>
    </lineage>
</organism>
<sequence>QTSYVGVKARNSGLPEIVSIFVTPTTVDFGDLYEGEPSAPETVTVTNTGTVDVTVTAGISNTFFHSLTLNDGHYASGTGWALGTISESVSLPVYLVLTVPVGAPTGLQEGTLVFTAIGQ</sequence>
<gene>
    <name evidence="1" type="ORF">S03H2_65265</name>
</gene>
<accession>X1ISF9</accession>